<evidence type="ECO:0000259" key="3">
    <source>
        <dbReference type="PROSITE" id="PS51186"/>
    </source>
</evidence>
<evidence type="ECO:0000256" key="1">
    <source>
        <dbReference type="ARBA" id="ARBA00022679"/>
    </source>
</evidence>
<protein>
    <recommendedName>
        <fullName evidence="3">N-acetyltransferase domain-containing protein</fullName>
    </recommendedName>
</protein>
<evidence type="ECO:0000313" key="4">
    <source>
        <dbReference type="EMBL" id="OXM84127.1"/>
    </source>
</evidence>
<dbReference type="PROSITE" id="PS51186">
    <property type="entry name" value="GNAT"/>
    <property type="match status" value="1"/>
</dbReference>
<dbReference type="PANTHER" id="PTHR10908">
    <property type="entry name" value="SEROTONIN N-ACETYLTRANSFERASE"/>
    <property type="match status" value="1"/>
</dbReference>
<dbReference type="InterPro" id="IPR051635">
    <property type="entry name" value="SNAT-like"/>
</dbReference>
<sequence length="161" mass="18269">MLIRTAQSIAEVQEAYKIEEASYPLEAAASLNAFYERFRLFHPYFIVAEQDHQIVGVANGIRLNHEDLSDEGMKQMSGYDQDGRNFCLLTVAVDADFRGHGIGYELLNAVIQQAKQDNLEHVLLMCEEHLIHFYQRAGFVYVKPSASGHAGIAWHEMKLIL</sequence>
<dbReference type="Pfam" id="PF00583">
    <property type="entry name" value="Acetyltransf_1"/>
    <property type="match status" value="1"/>
</dbReference>
<dbReference type="CDD" id="cd04301">
    <property type="entry name" value="NAT_SF"/>
    <property type="match status" value="1"/>
</dbReference>
<dbReference type="InterPro" id="IPR000182">
    <property type="entry name" value="GNAT_dom"/>
</dbReference>
<dbReference type="Proteomes" id="UP000215509">
    <property type="component" value="Unassembled WGS sequence"/>
</dbReference>
<keyword evidence="2" id="KW-0012">Acyltransferase</keyword>
<dbReference type="InterPro" id="IPR016181">
    <property type="entry name" value="Acyl_CoA_acyltransferase"/>
</dbReference>
<feature type="domain" description="N-acetyltransferase" evidence="3">
    <location>
        <begin position="1"/>
        <end position="161"/>
    </location>
</feature>
<dbReference type="PANTHER" id="PTHR10908:SF0">
    <property type="entry name" value="SEROTONIN N-ACETYLTRANSFERASE"/>
    <property type="match status" value="1"/>
</dbReference>
<dbReference type="Gene3D" id="3.40.630.30">
    <property type="match status" value="1"/>
</dbReference>
<keyword evidence="1" id="KW-0808">Transferase</keyword>
<dbReference type="OrthoDB" id="9800962at2"/>
<gene>
    <name evidence="4" type="ORF">CF651_22060</name>
</gene>
<evidence type="ECO:0000256" key="2">
    <source>
        <dbReference type="ARBA" id="ARBA00023315"/>
    </source>
</evidence>
<dbReference type="SUPFAM" id="SSF55729">
    <property type="entry name" value="Acyl-CoA N-acyltransferases (Nat)"/>
    <property type="match status" value="1"/>
</dbReference>
<dbReference type="AlphaFoldDB" id="A0A229UKZ8"/>
<dbReference type="EMBL" id="NMQW01000034">
    <property type="protein sequence ID" value="OXM84127.1"/>
    <property type="molecule type" value="Genomic_DNA"/>
</dbReference>
<dbReference type="RefSeq" id="WP_094017042.1">
    <property type="nucleotide sequence ID" value="NZ_NMQW01000034.1"/>
</dbReference>
<keyword evidence="5" id="KW-1185">Reference proteome</keyword>
<reference evidence="4 5" key="1">
    <citation type="submission" date="2017-07" db="EMBL/GenBank/DDBJ databases">
        <title>Genome sequencing and assembly of Paenibacillus rigui.</title>
        <authorList>
            <person name="Mayilraj S."/>
        </authorList>
    </citation>
    <scope>NUCLEOTIDE SEQUENCE [LARGE SCALE GENOMIC DNA]</scope>
    <source>
        <strain evidence="4 5">JCM 16352</strain>
    </source>
</reference>
<dbReference type="GO" id="GO:0008080">
    <property type="term" value="F:N-acetyltransferase activity"/>
    <property type="evidence" value="ECO:0007669"/>
    <property type="project" value="UniProtKB-ARBA"/>
</dbReference>
<comment type="caution">
    <text evidence="4">The sequence shown here is derived from an EMBL/GenBank/DDBJ whole genome shotgun (WGS) entry which is preliminary data.</text>
</comment>
<name>A0A229UKZ8_9BACL</name>
<organism evidence="4 5">
    <name type="scientific">Paenibacillus rigui</name>
    <dbReference type="NCBI Taxonomy" id="554312"/>
    <lineage>
        <taxon>Bacteria</taxon>
        <taxon>Bacillati</taxon>
        <taxon>Bacillota</taxon>
        <taxon>Bacilli</taxon>
        <taxon>Bacillales</taxon>
        <taxon>Paenibacillaceae</taxon>
        <taxon>Paenibacillus</taxon>
    </lineage>
</organism>
<accession>A0A229UKZ8</accession>
<proteinExistence type="predicted"/>
<evidence type="ECO:0000313" key="5">
    <source>
        <dbReference type="Proteomes" id="UP000215509"/>
    </source>
</evidence>